<proteinExistence type="predicted"/>
<feature type="transmembrane region" description="Helical" evidence="2">
    <location>
        <begin position="267"/>
        <end position="290"/>
    </location>
</feature>
<comment type="caution">
    <text evidence="3">The sequence shown here is derived from an EMBL/GenBank/DDBJ whole genome shotgun (WGS) entry which is preliminary data.</text>
</comment>
<gene>
    <name evidence="3" type="ORF">ACFSYJ_40855</name>
</gene>
<evidence type="ECO:0000313" key="3">
    <source>
        <dbReference type="EMBL" id="MFD2465026.1"/>
    </source>
</evidence>
<keyword evidence="4" id="KW-1185">Reference proteome</keyword>
<evidence type="ECO:0000256" key="2">
    <source>
        <dbReference type="SAM" id="Phobius"/>
    </source>
</evidence>
<protein>
    <recommendedName>
        <fullName evidence="5">Integral membrane protein</fullName>
    </recommendedName>
</protein>
<feature type="transmembrane region" description="Helical" evidence="2">
    <location>
        <begin position="62"/>
        <end position="86"/>
    </location>
</feature>
<name>A0ABW5GVS1_9PSEU</name>
<keyword evidence="2" id="KW-0472">Membrane</keyword>
<feature type="transmembrane region" description="Helical" evidence="2">
    <location>
        <begin position="134"/>
        <end position="156"/>
    </location>
</feature>
<sequence length="323" mass="33267">MSYPYPPRPTAAPYGPPPRLSTGVTAIVTAVLGLALGGAVFSKPIVALITLPKGSSVGDLSGGSLAALGLFLLFGIVLLVGGILVFTRTAGGLVTLVVGTTLTIALGWLEPLFYGTPYGRFLKLTFQFRIPTAYGTVACVTLAPLVLVLAVVALVLRSIRRRRAARAASPVASPLREEPGVRVLRTGAAGVCALLAALGILLAAVSPSTWRHAGVFWLIVVVGAWAIVLAGAACLYSGKRAAALLVPGGAVLAFVGALVEVGYGCRAWWLLVLGLVACAAGAALLSPYIGMQIGFASPVRLGGHTPPQSPHQQYSPPLPPRRW</sequence>
<evidence type="ECO:0008006" key="5">
    <source>
        <dbReference type="Google" id="ProtNLM"/>
    </source>
</evidence>
<reference evidence="4" key="1">
    <citation type="journal article" date="2019" name="Int. J. Syst. Evol. Microbiol.">
        <title>The Global Catalogue of Microorganisms (GCM) 10K type strain sequencing project: providing services to taxonomists for standard genome sequencing and annotation.</title>
        <authorList>
            <consortium name="The Broad Institute Genomics Platform"/>
            <consortium name="The Broad Institute Genome Sequencing Center for Infectious Disease"/>
            <person name="Wu L."/>
            <person name="Ma J."/>
        </authorList>
    </citation>
    <scope>NUCLEOTIDE SEQUENCE [LARGE SCALE GENOMIC DNA]</scope>
    <source>
        <strain evidence="4">CGMCC 4.7643</strain>
    </source>
</reference>
<evidence type="ECO:0000313" key="4">
    <source>
        <dbReference type="Proteomes" id="UP001597419"/>
    </source>
</evidence>
<feature type="region of interest" description="Disordered" evidence="1">
    <location>
        <begin position="303"/>
        <end position="323"/>
    </location>
</feature>
<dbReference type="EMBL" id="JBHUKU010000028">
    <property type="protein sequence ID" value="MFD2465026.1"/>
    <property type="molecule type" value="Genomic_DNA"/>
</dbReference>
<keyword evidence="2" id="KW-1133">Transmembrane helix</keyword>
<dbReference type="RefSeq" id="WP_345399176.1">
    <property type="nucleotide sequence ID" value="NZ_BAABHG010000010.1"/>
</dbReference>
<dbReference type="Proteomes" id="UP001597419">
    <property type="component" value="Unassembled WGS sequence"/>
</dbReference>
<evidence type="ECO:0000256" key="1">
    <source>
        <dbReference type="SAM" id="MobiDB-lite"/>
    </source>
</evidence>
<feature type="transmembrane region" description="Helical" evidence="2">
    <location>
        <begin position="215"/>
        <end position="236"/>
    </location>
</feature>
<organism evidence="3 4">
    <name type="scientific">Amycolatopsis samaneae</name>
    <dbReference type="NCBI Taxonomy" id="664691"/>
    <lineage>
        <taxon>Bacteria</taxon>
        <taxon>Bacillati</taxon>
        <taxon>Actinomycetota</taxon>
        <taxon>Actinomycetes</taxon>
        <taxon>Pseudonocardiales</taxon>
        <taxon>Pseudonocardiaceae</taxon>
        <taxon>Amycolatopsis</taxon>
    </lineage>
</organism>
<feature type="transmembrane region" description="Helical" evidence="2">
    <location>
        <begin position="93"/>
        <end position="114"/>
    </location>
</feature>
<feature type="transmembrane region" description="Helical" evidence="2">
    <location>
        <begin position="183"/>
        <end position="203"/>
    </location>
</feature>
<feature type="transmembrane region" description="Helical" evidence="2">
    <location>
        <begin position="20"/>
        <end position="42"/>
    </location>
</feature>
<keyword evidence="2" id="KW-0812">Transmembrane</keyword>
<feature type="transmembrane region" description="Helical" evidence="2">
    <location>
        <begin position="243"/>
        <end position="261"/>
    </location>
</feature>
<accession>A0ABW5GVS1</accession>